<evidence type="ECO:0000313" key="1">
    <source>
        <dbReference type="EMBL" id="CAD7696540.1"/>
    </source>
</evidence>
<gene>
    <name evidence="1" type="ORF">OSTQU699_LOCUS1901</name>
</gene>
<protein>
    <submittedName>
        <fullName evidence="1">Uncharacterized protein</fullName>
    </submittedName>
</protein>
<comment type="caution">
    <text evidence="1">The sequence shown here is derived from an EMBL/GenBank/DDBJ whole genome shotgun (WGS) entry which is preliminary data.</text>
</comment>
<dbReference type="EMBL" id="CAJHUC010000498">
    <property type="protein sequence ID" value="CAD7696540.1"/>
    <property type="molecule type" value="Genomic_DNA"/>
</dbReference>
<reference evidence="1" key="1">
    <citation type="submission" date="2020-12" db="EMBL/GenBank/DDBJ databases">
        <authorList>
            <person name="Iha C."/>
        </authorList>
    </citation>
    <scope>NUCLEOTIDE SEQUENCE</scope>
</reference>
<evidence type="ECO:0000313" key="2">
    <source>
        <dbReference type="Proteomes" id="UP000708148"/>
    </source>
</evidence>
<keyword evidence="2" id="KW-1185">Reference proteome</keyword>
<organism evidence="1 2">
    <name type="scientific">Ostreobium quekettii</name>
    <dbReference type="NCBI Taxonomy" id="121088"/>
    <lineage>
        <taxon>Eukaryota</taxon>
        <taxon>Viridiplantae</taxon>
        <taxon>Chlorophyta</taxon>
        <taxon>core chlorophytes</taxon>
        <taxon>Ulvophyceae</taxon>
        <taxon>TCBD clade</taxon>
        <taxon>Bryopsidales</taxon>
        <taxon>Ostreobineae</taxon>
        <taxon>Ostreobiaceae</taxon>
        <taxon>Ostreobium</taxon>
    </lineage>
</organism>
<proteinExistence type="predicted"/>
<sequence length="109" mass="11257">MPHRSGDKTPWVTSGDGHGHASGMEVWGMCAISMDVLGIVPSLSGAGIPCKGSGSGLVQVDSLVIYSGTVGLQSPHVMIVSFFHARHGCGTSSLFRSNFVVPSLFPNTG</sequence>
<accession>A0A8S1IN81</accession>
<dbReference type="Proteomes" id="UP000708148">
    <property type="component" value="Unassembled WGS sequence"/>
</dbReference>
<name>A0A8S1IN81_9CHLO</name>
<dbReference type="AlphaFoldDB" id="A0A8S1IN81"/>